<evidence type="ECO:0000313" key="18">
    <source>
        <dbReference type="Proteomes" id="UP000315648"/>
    </source>
</evidence>
<feature type="transmembrane region" description="Helical" evidence="16">
    <location>
        <begin position="171"/>
        <end position="187"/>
    </location>
</feature>
<dbReference type="RefSeq" id="WP_144354206.1">
    <property type="nucleotide sequence ID" value="NZ_CBCRVV010000010.1"/>
</dbReference>
<feature type="transmembrane region" description="Helical" evidence="16">
    <location>
        <begin position="280"/>
        <end position="300"/>
    </location>
</feature>
<dbReference type="PANTHER" id="PTHR30474">
    <property type="entry name" value="CELL CYCLE PROTEIN"/>
    <property type="match status" value="1"/>
</dbReference>
<dbReference type="GO" id="GO:0051301">
    <property type="term" value="P:cell division"/>
    <property type="evidence" value="ECO:0007669"/>
    <property type="project" value="UniProtKB-KW"/>
</dbReference>
<feature type="transmembrane region" description="Helical" evidence="16">
    <location>
        <begin position="343"/>
        <end position="365"/>
    </location>
</feature>
<evidence type="ECO:0000256" key="12">
    <source>
        <dbReference type="ARBA" id="ARBA00041185"/>
    </source>
</evidence>
<evidence type="ECO:0000256" key="3">
    <source>
        <dbReference type="ARBA" id="ARBA00022679"/>
    </source>
</evidence>
<evidence type="ECO:0000256" key="9">
    <source>
        <dbReference type="ARBA" id="ARBA00032370"/>
    </source>
</evidence>
<sequence>MAHDVSAPDLHRGRFAFNPAAIIVVCAIGLVFLGLTILFSATISFRGGPYSYLTKQIIGVAMAATAAFVVSRMDLEYARRHVWVVGGVAIFGLFLVLIPHIGIEVKGSRRWLGLGPLRLQVSELSKVAMVFCLAHYLALNQTRIGHWKFGFALPIGIVVAFAALVAKEPDLGTAALIFAVGVLMIFLAGGSWRYIVPIVIVAMAVLTVVVILIPNRLQRFTAYLDVEANRQSGTYQLWQSLLAFAVGGKDGVGLGQGRQQMSFLPEAHTDFIFAVIGEELGMVFTLGVVGVFTIIFIAGFMHLRRAPNMFQYLLVSGAILMICLQAIINLGVVTGVFPTKGMSLPFISAGLSNLLLMGVLIGIILNTQRTWSRTGLGSGRRSMEELS</sequence>
<evidence type="ECO:0000256" key="2">
    <source>
        <dbReference type="ARBA" id="ARBA00022676"/>
    </source>
</evidence>
<dbReference type="GO" id="GO:0008955">
    <property type="term" value="F:peptidoglycan glycosyltransferase activity"/>
    <property type="evidence" value="ECO:0007669"/>
    <property type="project" value="UniProtKB-EC"/>
</dbReference>
<comment type="subcellular location">
    <subcellularLocation>
        <location evidence="1">Membrane</location>
        <topology evidence="1">Multi-pass membrane protein</topology>
    </subcellularLocation>
</comment>
<evidence type="ECO:0000256" key="11">
    <source>
        <dbReference type="ARBA" id="ARBA00038053"/>
    </source>
</evidence>
<keyword evidence="8 16" id="KW-0472">Membrane</keyword>
<keyword evidence="6" id="KW-0573">Peptidoglycan synthesis</keyword>
<keyword evidence="17" id="KW-0131">Cell cycle</keyword>
<feature type="transmembrane region" description="Helical" evidence="16">
    <location>
        <begin position="82"/>
        <end position="101"/>
    </location>
</feature>
<gene>
    <name evidence="17" type="ORF">FPL22_16835</name>
</gene>
<comment type="catalytic activity">
    <reaction evidence="15">
        <text>[GlcNAc-(1-&gt;4)-Mur2Ac(oyl-L-Ala-gamma-D-Glu-L-Lys-D-Ala-D-Ala)](n)-di-trans,octa-cis-undecaprenyl diphosphate + beta-D-GlcNAc-(1-&gt;4)-Mur2Ac(oyl-L-Ala-gamma-D-Glu-L-Lys-D-Ala-D-Ala)-di-trans,octa-cis-undecaprenyl diphosphate = [GlcNAc-(1-&gt;4)-Mur2Ac(oyl-L-Ala-gamma-D-Glu-L-Lys-D-Ala-D-Ala)](n+1)-di-trans,octa-cis-undecaprenyl diphosphate + di-trans,octa-cis-undecaprenyl diphosphate + H(+)</text>
        <dbReference type="Rhea" id="RHEA:23708"/>
        <dbReference type="Rhea" id="RHEA-COMP:9602"/>
        <dbReference type="Rhea" id="RHEA-COMP:9603"/>
        <dbReference type="ChEBI" id="CHEBI:15378"/>
        <dbReference type="ChEBI" id="CHEBI:58405"/>
        <dbReference type="ChEBI" id="CHEBI:60033"/>
        <dbReference type="ChEBI" id="CHEBI:78435"/>
        <dbReference type="EC" id="2.4.99.28"/>
    </reaction>
</comment>
<dbReference type="GO" id="GO:0015648">
    <property type="term" value="F:lipid-linked peptidoglycan transporter activity"/>
    <property type="evidence" value="ECO:0007669"/>
    <property type="project" value="TreeGrafter"/>
</dbReference>
<dbReference type="Pfam" id="PF01098">
    <property type="entry name" value="FTSW_RODA_SPOVE"/>
    <property type="match status" value="1"/>
</dbReference>
<keyword evidence="3" id="KW-0808">Transferase</keyword>
<keyword evidence="5" id="KW-0133">Cell shape</keyword>
<keyword evidence="18" id="KW-1185">Reference proteome</keyword>
<comment type="similarity">
    <text evidence="11">Belongs to the SEDS family. FtsW subfamily.</text>
</comment>
<evidence type="ECO:0000256" key="5">
    <source>
        <dbReference type="ARBA" id="ARBA00022960"/>
    </source>
</evidence>
<name>A0A556QEI5_9BACT</name>
<dbReference type="GO" id="GO:0032153">
    <property type="term" value="C:cell division site"/>
    <property type="evidence" value="ECO:0007669"/>
    <property type="project" value="TreeGrafter"/>
</dbReference>
<evidence type="ECO:0000256" key="8">
    <source>
        <dbReference type="ARBA" id="ARBA00023136"/>
    </source>
</evidence>
<dbReference type="EC" id="2.4.99.28" evidence="14"/>
<dbReference type="GO" id="GO:0005886">
    <property type="term" value="C:plasma membrane"/>
    <property type="evidence" value="ECO:0007669"/>
    <property type="project" value="TreeGrafter"/>
</dbReference>
<evidence type="ECO:0000256" key="16">
    <source>
        <dbReference type="SAM" id="Phobius"/>
    </source>
</evidence>
<evidence type="ECO:0000256" key="15">
    <source>
        <dbReference type="ARBA" id="ARBA00049902"/>
    </source>
</evidence>
<comment type="caution">
    <text evidence="17">The sequence shown here is derived from an EMBL/GenBank/DDBJ whole genome shotgun (WGS) entry which is preliminary data.</text>
</comment>
<feature type="transmembrane region" description="Helical" evidence="16">
    <location>
        <begin position="194"/>
        <end position="213"/>
    </location>
</feature>
<feature type="transmembrane region" description="Helical" evidence="16">
    <location>
        <begin position="50"/>
        <end position="70"/>
    </location>
</feature>
<evidence type="ECO:0000256" key="6">
    <source>
        <dbReference type="ARBA" id="ARBA00022984"/>
    </source>
</evidence>
<accession>A0A556QEI5</accession>
<keyword evidence="4 16" id="KW-0812">Transmembrane</keyword>
<organism evidence="17 18">
    <name type="scientific">Rariglobus hedericola</name>
    <dbReference type="NCBI Taxonomy" id="2597822"/>
    <lineage>
        <taxon>Bacteria</taxon>
        <taxon>Pseudomonadati</taxon>
        <taxon>Verrucomicrobiota</taxon>
        <taxon>Opitutia</taxon>
        <taxon>Opitutales</taxon>
        <taxon>Opitutaceae</taxon>
        <taxon>Rariglobus</taxon>
    </lineage>
</organism>
<proteinExistence type="inferred from homology"/>
<evidence type="ECO:0000256" key="10">
    <source>
        <dbReference type="ARBA" id="ARBA00033270"/>
    </source>
</evidence>
<dbReference type="PANTHER" id="PTHR30474:SF2">
    <property type="entry name" value="PEPTIDOGLYCAN GLYCOSYLTRANSFERASE FTSW-RELATED"/>
    <property type="match status" value="1"/>
</dbReference>
<evidence type="ECO:0000256" key="7">
    <source>
        <dbReference type="ARBA" id="ARBA00022989"/>
    </source>
</evidence>
<dbReference type="InterPro" id="IPR001182">
    <property type="entry name" value="FtsW/RodA"/>
</dbReference>
<dbReference type="GO" id="GO:0008360">
    <property type="term" value="P:regulation of cell shape"/>
    <property type="evidence" value="ECO:0007669"/>
    <property type="project" value="UniProtKB-KW"/>
</dbReference>
<evidence type="ECO:0000256" key="13">
    <source>
        <dbReference type="ARBA" id="ARBA00041418"/>
    </source>
</evidence>
<keyword evidence="17" id="KW-0132">Cell division</keyword>
<reference evidence="17 18" key="1">
    <citation type="submission" date="2019-07" db="EMBL/GenBank/DDBJ databases">
        <title>Description of 53C-WASEF.</title>
        <authorList>
            <person name="Pitt A."/>
            <person name="Hahn M.W."/>
        </authorList>
    </citation>
    <scope>NUCLEOTIDE SEQUENCE [LARGE SCALE GENOMIC DNA]</scope>
    <source>
        <strain evidence="17 18">53C-WASEF</strain>
    </source>
</reference>
<protein>
    <recommendedName>
        <fullName evidence="12">Probable peptidoglycan glycosyltransferase FtsW</fullName>
        <ecNumber evidence="14">2.4.99.28</ecNumber>
    </recommendedName>
    <alternativeName>
        <fullName evidence="13">Cell division protein FtsW</fullName>
    </alternativeName>
    <alternativeName>
        <fullName evidence="10">Cell wall polymerase</fullName>
    </alternativeName>
    <alternativeName>
        <fullName evidence="9">Peptidoglycan polymerase</fullName>
    </alternativeName>
</protein>
<evidence type="ECO:0000256" key="1">
    <source>
        <dbReference type="ARBA" id="ARBA00004141"/>
    </source>
</evidence>
<feature type="transmembrane region" description="Helical" evidence="16">
    <location>
        <begin position="121"/>
        <end position="139"/>
    </location>
</feature>
<feature type="transmembrane region" description="Helical" evidence="16">
    <location>
        <begin position="146"/>
        <end position="165"/>
    </location>
</feature>
<evidence type="ECO:0000256" key="4">
    <source>
        <dbReference type="ARBA" id="ARBA00022692"/>
    </source>
</evidence>
<dbReference type="AlphaFoldDB" id="A0A556QEI5"/>
<dbReference type="Proteomes" id="UP000315648">
    <property type="component" value="Unassembled WGS sequence"/>
</dbReference>
<dbReference type="OrthoDB" id="9812661at2"/>
<keyword evidence="2" id="KW-0328">Glycosyltransferase</keyword>
<keyword evidence="7 16" id="KW-1133">Transmembrane helix</keyword>
<feature type="transmembrane region" description="Helical" evidence="16">
    <location>
        <begin position="312"/>
        <end position="337"/>
    </location>
</feature>
<evidence type="ECO:0000256" key="14">
    <source>
        <dbReference type="ARBA" id="ARBA00044770"/>
    </source>
</evidence>
<evidence type="ECO:0000313" key="17">
    <source>
        <dbReference type="EMBL" id="TSJ75064.1"/>
    </source>
</evidence>
<dbReference type="EMBL" id="VMBG01000004">
    <property type="protein sequence ID" value="TSJ75064.1"/>
    <property type="molecule type" value="Genomic_DNA"/>
</dbReference>
<feature type="transmembrane region" description="Helical" evidence="16">
    <location>
        <begin position="20"/>
        <end position="44"/>
    </location>
</feature>
<dbReference type="GO" id="GO:0009252">
    <property type="term" value="P:peptidoglycan biosynthetic process"/>
    <property type="evidence" value="ECO:0007669"/>
    <property type="project" value="UniProtKB-KW"/>
</dbReference>